<feature type="region of interest" description="Disordered" evidence="1">
    <location>
        <begin position="427"/>
        <end position="484"/>
    </location>
</feature>
<dbReference type="Pfam" id="PF07727">
    <property type="entry name" value="RVT_2"/>
    <property type="match status" value="1"/>
</dbReference>
<dbReference type="Pfam" id="PF13976">
    <property type="entry name" value="gag_pre-integrs"/>
    <property type="match status" value="1"/>
</dbReference>
<keyword evidence="4" id="KW-1185">Reference proteome</keyword>
<dbReference type="CDD" id="cd09272">
    <property type="entry name" value="RNase_HI_RT_Ty1"/>
    <property type="match status" value="1"/>
</dbReference>
<evidence type="ECO:0000313" key="4">
    <source>
        <dbReference type="Proteomes" id="UP001140206"/>
    </source>
</evidence>
<gene>
    <name evidence="3" type="ORF">LUZ62_070510</name>
</gene>
<dbReference type="AlphaFoldDB" id="A0AAV8CX08"/>
<dbReference type="PANTHER" id="PTHR11439:SF455">
    <property type="entry name" value="RLK (RECEPTOR-LIKE PROTEIN KINASE) 8, PUTATIVE-RELATED"/>
    <property type="match status" value="1"/>
</dbReference>
<dbReference type="InterPro" id="IPR057670">
    <property type="entry name" value="SH3_retrovirus"/>
</dbReference>
<dbReference type="SUPFAM" id="SSF53098">
    <property type="entry name" value="Ribonuclease H-like"/>
    <property type="match status" value="1"/>
</dbReference>
<dbReference type="SUPFAM" id="SSF56672">
    <property type="entry name" value="DNA/RNA polymerases"/>
    <property type="match status" value="1"/>
</dbReference>
<sequence length="1023" mass="115643">MTTCKLVMVPVYLFIILDHHTKMVLLEASCINGLYYIQALPQIASPQAYLGIRTTAQVWHDRLCHPSNFITLQLVKDYSLPCSSFTLDTCHNCLMAKSHRLPFVSSSSFSSFPLELVHSDVWGPSPIVSNNGFRYYVIFIDDFSRFTWIYFLKNKSDVLHVFQRFKAQVENLFETTIKTLRTDGGTEYKPIANVFPQIIHQTSCPYTPQQNGVSERKHRHIIELALATMSNANLPSSFWDEIFSSIVYIINRLPSHNSTIPYNTLFNKEPDYSSLRVLGCACFPYTRPYNANKLDLHALKCVFIGYSTTQKGYRCLHIPTNKIYVSRHVQFDELSFPFKTSPSQIDSVDHYGSPQNQSIPLSVFRSMVVQDFPESNQHIHEPVSASCAGSIVAPTTQPIITPAHPPVHIASPQVSAQLDTSPARHVFNETDRTPTRVSSSDHTYPGNLPTAPNSEPLISQPDNNHTASISDPLPSISHQPSSTHQMITRTRDNTRKPRHFPDFVAHLTTTDHEPRTFTQANTHTEWRQAMSAEIDALAANNTWILVPPPSNQTIIGCKWVYRIKRRSDGTIDRYKARLVAKGYNQQEGVDYFDTFSPVVRPTTIRVVLSLAVSKKWPIRQLDVNNAFLHGDLAEQVFMSQSPGFIDSTRPNHVCLLSKSLYGLKQSPRAWFYKLSSTLISLGFFESQYDPSLFISHSHNHLTIILVYVDDIIITGSNPSLVSSYIAHLHSSFSLKDLGDLHFFLGIQITKTPTGIHLNQSKYIYDILHKANMIHAKHSPTPMSTSSSLSKDDSTPFDNPQLFRSIIGALQYATLTRPDITFAVNKISQFMQNPTLNHWAAVKRILRFLCGTIRHGIHLQAASNLDINVYCDADWAGCPVDRRSTTGFCIYLGKNLVSWSAKKQPTVSRSSTEAEYRALAITCAELLWVRYLLQELRVMSSTPPTIWCDNIGATFLASNPIFHARTKHIEIDYHFCRERIINKEIQVRFISSSDQIADVLTKPLAISRFNLLCNKLTVVLPHTA</sequence>
<dbReference type="Pfam" id="PF25597">
    <property type="entry name" value="SH3_retrovirus"/>
    <property type="match status" value="1"/>
</dbReference>
<accession>A0AAV8CX08</accession>
<dbReference type="PROSITE" id="PS50994">
    <property type="entry name" value="INTEGRASE"/>
    <property type="match status" value="1"/>
</dbReference>
<dbReference type="Proteomes" id="UP001140206">
    <property type="component" value="Chromosome 4"/>
</dbReference>
<dbReference type="EMBL" id="JAMFTS010000004">
    <property type="protein sequence ID" value="KAJ4760135.1"/>
    <property type="molecule type" value="Genomic_DNA"/>
</dbReference>
<protein>
    <recommendedName>
        <fullName evidence="2">Integrase catalytic domain-containing protein</fullName>
    </recommendedName>
</protein>
<dbReference type="InterPro" id="IPR012337">
    <property type="entry name" value="RNaseH-like_sf"/>
</dbReference>
<dbReference type="InterPro" id="IPR001584">
    <property type="entry name" value="Integrase_cat-core"/>
</dbReference>
<feature type="domain" description="Integrase catalytic" evidence="2">
    <location>
        <begin position="109"/>
        <end position="278"/>
    </location>
</feature>
<dbReference type="InterPro" id="IPR013103">
    <property type="entry name" value="RVT_2"/>
</dbReference>
<dbReference type="GO" id="GO:0003676">
    <property type="term" value="F:nucleic acid binding"/>
    <property type="evidence" value="ECO:0007669"/>
    <property type="project" value="InterPro"/>
</dbReference>
<evidence type="ECO:0000259" key="2">
    <source>
        <dbReference type="PROSITE" id="PS50994"/>
    </source>
</evidence>
<dbReference type="Pfam" id="PF00665">
    <property type="entry name" value="rve"/>
    <property type="match status" value="1"/>
</dbReference>
<evidence type="ECO:0000313" key="3">
    <source>
        <dbReference type="EMBL" id="KAJ4760135.1"/>
    </source>
</evidence>
<dbReference type="InterPro" id="IPR043502">
    <property type="entry name" value="DNA/RNA_pol_sf"/>
</dbReference>
<reference evidence="3" key="1">
    <citation type="submission" date="2022-08" db="EMBL/GenBank/DDBJ databases">
        <authorList>
            <person name="Marques A."/>
        </authorList>
    </citation>
    <scope>NUCLEOTIDE SEQUENCE</scope>
    <source>
        <strain evidence="3">RhyPub2mFocal</strain>
        <tissue evidence="3">Leaves</tissue>
    </source>
</reference>
<dbReference type="InterPro" id="IPR036397">
    <property type="entry name" value="RNaseH_sf"/>
</dbReference>
<feature type="compositionally biased region" description="Polar residues" evidence="1">
    <location>
        <begin position="450"/>
        <end position="469"/>
    </location>
</feature>
<proteinExistence type="predicted"/>
<evidence type="ECO:0000256" key="1">
    <source>
        <dbReference type="SAM" id="MobiDB-lite"/>
    </source>
</evidence>
<dbReference type="Gene3D" id="3.30.420.10">
    <property type="entry name" value="Ribonuclease H-like superfamily/Ribonuclease H"/>
    <property type="match status" value="1"/>
</dbReference>
<dbReference type="InterPro" id="IPR025724">
    <property type="entry name" value="GAG-pre-integrase_dom"/>
</dbReference>
<organism evidence="3 4">
    <name type="scientific">Rhynchospora pubera</name>
    <dbReference type="NCBI Taxonomy" id="906938"/>
    <lineage>
        <taxon>Eukaryota</taxon>
        <taxon>Viridiplantae</taxon>
        <taxon>Streptophyta</taxon>
        <taxon>Embryophyta</taxon>
        <taxon>Tracheophyta</taxon>
        <taxon>Spermatophyta</taxon>
        <taxon>Magnoliopsida</taxon>
        <taxon>Liliopsida</taxon>
        <taxon>Poales</taxon>
        <taxon>Cyperaceae</taxon>
        <taxon>Cyperoideae</taxon>
        <taxon>Rhynchosporeae</taxon>
        <taxon>Rhynchospora</taxon>
    </lineage>
</organism>
<comment type="caution">
    <text evidence="3">The sequence shown here is derived from an EMBL/GenBank/DDBJ whole genome shotgun (WGS) entry which is preliminary data.</text>
</comment>
<dbReference type="GO" id="GO:0015074">
    <property type="term" value="P:DNA integration"/>
    <property type="evidence" value="ECO:0007669"/>
    <property type="project" value="InterPro"/>
</dbReference>
<dbReference type="PANTHER" id="PTHR11439">
    <property type="entry name" value="GAG-POL-RELATED RETROTRANSPOSON"/>
    <property type="match status" value="1"/>
</dbReference>
<name>A0AAV8CX08_9POAL</name>